<evidence type="ECO:0000256" key="1">
    <source>
        <dbReference type="SAM" id="SignalP"/>
    </source>
</evidence>
<gene>
    <name evidence="2" type="ORF">BD311DRAFT_768029</name>
</gene>
<protein>
    <recommendedName>
        <fullName evidence="3">Secreted protein</fullName>
    </recommendedName>
</protein>
<dbReference type="Proteomes" id="UP000292957">
    <property type="component" value="Unassembled WGS sequence"/>
</dbReference>
<feature type="chain" id="PRO_5020322344" description="Secreted protein" evidence="1">
    <location>
        <begin position="27"/>
        <end position="71"/>
    </location>
</feature>
<evidence type="ECO:0000313" key="2">
    <source>
        <dbReference type="EMBL" id="TBU23669.1"/>
    </source>
</evidence>
<feature type="signal peptide" evidence="1">
    <location>
        <begin position="1"/>
        <end position="26"/>
    </location>
</feature>
<dbReference type="EMBL" id="ML143498">
    <property type="protein sequence ID" value="TBU23669.1"/>
    <property type="molecule type" value="Genomic_DNA"/>
</dbReference>
<evidence type="ECO:0008006" key="3">
    <source>
        <dbReference type="Google" id="ProtNLM"/>
    </source>
</evidence>
<proteinExistence type="predicted"/>
<accession>A0A4Q9M9H5</accession>
<organism evidence="2">
    <name type="scientific">Dichomitus squalens</name>
    <dbReference type="NCBI Taxonomy" id="114155"/>
    <lineage>
        <taxon>Eukaryota</taxon>
        <taxon>Fungi</taxon>
        <taxon>Dikarya</taxon>
        <taxon>Basidiomycota</taxon>
        <taxon>Agaricomycotina</taxon>
        <taxon>Agaricomycetes</taxon>
        <taxon>Polyporales</taxon>
        <taxon>Polyporaceae</taxon>
        <taxon>Dichomitus</taxon>
    </lineage>
</organism>
<keyword evidence="1" id="KW-0732">Signal</keyword>
<sequence length="71" mass="7845">MVHVGRRLHWTVVRAVLVFPINYSLAGSPVTSGPHVSYLSLRRHDLPIVLTKGTTCECARLICTSTIPYPS</sequence>
<dbReference type="AlphaFoldDB" id="A0A4Q9M9H5"/>
<name>A0A4Q9M9H5_9APHY</name>
<reference evidence="2" key="1">
    <citation type="submission" date="2019-01" db="EMBL/GenBank/DDBJ databases">
        <title>Draft genome sequences of three monokaryotic isolates of the white-rot basidiomycete fungus Dichomitus squalens.</title>
        <authorList>
            <consortium name="DOE Joint Genome Institute"/>
            <person name="Lopez S.C."/>
            <person name="Andreopoulos B."/>
            <person name="Pangilinan J."/>
            <person name="Lipzen A."/>
            <person name="Riley R."/>
            <person name="Ahrendt S."/>
            <person name="Ng V."/>
            <person name="Barry K."/>
            <person name="Daum C."/>
            <person name="Grigoriev I.V."/>
            <person name="Hilden K.S."/>
            <person name="Makela M.R."/>
            <person name="de Vries R.P."/>
        </authorList>
    </citation>
    <scope>NUCLEOTIDE SEQUENCE [LARGE SCALE GENOMIC DNA]</scope>
    <source>
        <strain evidence="2">OM18370.1</strain>
    </source>
</reference>